<feature type="chain" id="PRO_5039587528" evidence="3">
    <location>
        <begin position="17"/>
        <end position="200"/>
    </location>
</feature>
<evidence type="ECO:0000256" key="1">
    <source>
        <dbReference type="ARBA" id="ARBA00010457"/>
    </source>
</evidence>
<name>A0A545AUB0_9ACTN</name>
<evidence type="ECO:0000256" key="3">
    <source>
        <dbReference type="SAM" id="SignalP"/>
    </source>
</evidence>
<feature type="region of interest" description="Disordered" evidence="2">
    <location>
        <begin position="20"/>
        <end position="48"/>
    </location>
</feature>
<evidence type="ECO:0000259" key="4">
    <source>
        <dbReference type="Pfam" id="PF00080"/>
    </source>
</evidence>
<accession>A0A545AUB0</accession>
<dbReference type="RefSeq" id="WP_142704361.1">
    <property type="nucleotide sequence ID" value="NZ_VIRS01000006.1"/>
</dbReference>
<evidence type="ECO:0000256" key="2">
    <source>
        <dbReference type="SAM" id="MobiDB-lite"/>
    </source>
</evidence>
<proteinExistence type="inferred from homology"/>
<dbReference type="PROSITE" id="PS51257">
    <property type="entry name" value="PROKAR_LIPOPROTEIN"/>
    <property type="match status" value="1"/>
</dbReference>
<protein>
    <submittedName>
        <fullName evidence="5">Superoxide dismutase family protein</fullName>
    </submittedName>
</protein>
<evidence type="ECO:0000313" key="5">
    <source>
        <dbReference type="EMBL" id="TQS44912.1"/>
    </source>
</evidence>
<dbReference type="SUPFAM" id="SSF49329">
    <property type="entry name" value="Cu,Zn superoxide dismutase-like"/>
    <property type="match status" value="1"/>
</dbReference>
<reference evidence="5 6" key="1">
    <citation type="submission" date="2019-07" db="EMBL/GenBank/DDBJ databases">
        <title>Cryptosporangium phraense sp. nov., isolated from plant litter.</title>
        <authorList>
            <person name="Suriyachadkun C."/>
        </authorList>
    </citation>
    <scope>NUCLEOTIDE SEQUENCE [LARGE SCALE GENOMIC DNA]</scope>
    <source>
        <strain evidence="5 6">A-T 5661</strain>
    </source>
</reference>
<dbReference type="EMBL" id="VIRS01000006">
    <property type="protein sequence ID" value="TQS44912.1"/>
    <property type="molecule type" value="Genomic_DNA"/>
</dbReference>
<keyword evidence="3" id="KW-0732">Signal</keyword>
<sequence>MRRSAALVLAATALVAAGCGGTDSSDGPETAASGALEAPQPITAQGTFSGYSPGRKAVSYDSALVPSGATAHLVIGQVVDTTTVTLSVTGLLPNRTYGAHLHTKPCGATGEAAGPHYQHRMDPAASASPPSVNPAYANAQNEVWLDVTTDSQGDGESKSTQMWVFTETPKSLVIHADKTQTMAGRAGTAGKRVACLSVNS</sequence>
<dbReference type="AlphaFoldDB" id="A0A545AUB0"/>
<keyword evidence="6" id="KW-1185">Reference proteome</keyword>
<dbReference type="GO" id="GO:0006801">
    <property type="term" value="P:superoxide metabolic process"/>
    <property type="evidence" value="ECO:0007669"/>
    <property type="project" value="InterPro"/>
</dbReference>
<dbReference type="InParanoid" id="A0A545AUB0"/>
<evidence type="ECO:0000313" key="6">
    <source>
        <dbReference type="Proteomes" id="UP000317982"/>
    </source>
</evidence>
<dbReference type="GO" id="GO:0046872">
    <property type="term" value="F:metal ion binding"/>
    <property type="evidence" value="ECO:0007669"/>
    <property type="project" value="InterPro"/>
</dbReference>
<dbReference type="Gene3D" id="2.60.40.200">
    <property type="entry name" value="Superoxide dismutase, copper/zinc binding domain"/>
    <property type="match status" value="1"/>
</dbReference>
<comment type="similarity">
    <text evidence="1">Belongs to the Cu-Zn superoxide dismutase family.</text>
</comment>
<feature type="domain" description="Superoxide dismutase copper/zinc binding" evidence="4">
    <location>
        <begin position="81"/>
        <end position="195"/>
    </location>
</feature>
<dbReference type="OrthoDB" id="3297424at2"/>
<dbReference type="InterPro" id="IPR001424">
    <property type="entry name" value="SOD_Cu_Zn_dom"/>
</dbReference>
<dbReference type="InterPro" id="IPR036423">
    <property type="entry name" value="SOD-like_Cu/Zn_dom_sf"/>
</dbReference>
<dbReference type="Proteomes" id="UP000317982">
    <property type="component" value="Unassembled WGS sequence"/>
</dbReference>
<feature type="signal peptide" evidence="3">
    <location>
        <begin position="1"/>
        <end position="16"/>
    </location>
</feature>
<comment type="caution">
    <text evidence="5">The sequence shown here is derived from an EMBL/GenBank/DDBJ whole genome shotgun (WGS) entry which is preliminary data.</text>
</comment>
<gene>
    <name evidence="5" type="ORF">FL583_10360</name>
</gene>
<dbReference type="Pfam" id="PF00080">
    <property type="entry name" value="Sod_Cu"/>
    <property type="match status" value="1"/>
</dbReference>
<organism evidence="5 6">
    <name type="scientific">Cryptosporangium phraense</name>
    <dbReference type="NCBI Taxonomy" id="2593070"/>
    <lineage>
        <taxon>Bacteria</taxon>
        <taxon>Bacillati</taxon>
        <taxon>Actinomycetota</taxon>
        <taxon>Actinomycetes</taxon>
        <taxon>Cryptosporangiales</taxon>
        <taxon>Cryptosporangiaceae</taxon>
        <taxon>Cryptosporangium</taxon>
    </lineage>
</organism>